<feature type="compositionally biased region" description="Basic and acidic residues" evidence="1">
    <location>
        <begin position="26"/>
        <end position="38"/>
    </location>
</feature>
<dbReference type="Proteomes" id="UP000604737">
    <property type="component" value="Unassembled WGS sequence"/>
</dbReference>
<feature type="region of interest" description="Disordered" evidence="1">
    <location>
        <begin position="26"/>
        <end position="97"/>
    </location>
</feature>
<gene>
    <name evidence="2" type="ORF">GCM10007350_24900</name>
</gene>
<dbReference type="EMBL" id="BMYO01000006">
    <property type="protein sequence ID" value="GHD64939.1"/>
    <property type="molecule type" value="Genomic_DNA"/>
</dbReference>
<comment type="caution">
    <text evidence="2">The sequence shown here is derived from an EMBL/GenBank/DDBJ whole genome shotgun (WGS) entry which is preliminary data.</text>
</comment>
<reference evidence="3" key="1">
    <citation type="journal article" date="2019" name="Int. J. Syst. Evol. Microbiol.">
        <title>The Global Catalogue of Microorganisms (GCM) 10K type strain sequencing project: providing services to taxonomists for standard genome sequencing and annotation.</title>
        <authorList>
            <consortium name="The Broad Institute Genomics Platform"/>
            <consortium name="The Broad Institute Genome Sequencing Center for Infectious Disease"/>
            <person name="Wu L."/>
            <person name="Ma J."/>
        </authorList>
    </citation>
    <scope>NUCLEOTIDE SEQUENCE [LARGE SCALE GENOMIC DNA]</scope>
    <source>
        <strain evidence="3">KCTC 23701</strain>
    </source>
</reference>
<feature type="compositionally biased region" description="Basic and acidic residues" evidence="1">
    <location>
        <begin position="46"/>
        <end position="62"/>
    </location>
</feature>
<keyword evidence="3" id="KW-1185">Reference proteome</keyword>
<accession>A0ABQ3H127</accession>
<evidence type="ECO:0000313" key="3">
    <source>
        <dbReference type="Proteomes" id="UP000604737"/>
    </source>
</evidence>
<protein>
    <submittedName>
        <fullName evidence="2">Uncharacterized protein</fullName>
    </submittedName>
</protein>
<feature type="region of interest" description="Disordered" evidence="1">
    <location>
        <begin position="1"/>
        <end position="20"/>
    </location>
</feature>
<evidence type="ECO:0000313" key="2">
    <source>
        <dbReference type="EMBL" id="GHD64939.1"/>
    </source>
</evidence>
<feature type="compositionally biased region" description="Basic and acidic residues" evidence="1">
    <location>
        <begin position="69"/>
        <end position="78"/>
    </location>
</feature>
<evidence type="ECO:0000256" key="1">
    <source>
        <dbReference type="SAM" id="MobiDB-lite"/>
    </source>
</evidence>
<proteinExistence type="predicted"/>
<sequence length="97" mass="10938">MVAAVSPLGYEHPVLRTDPAPRVLVHEERLPPESRYRAPGEGWNGVERRSGDDRRNGEERRQQAQKALLDTRGRQDRRARGRRATDAAVATSVSLRV</sequence>
<organism evidence="2 3">
    <name type="scientific">Jeongeupia chitinilytica</name>
    <dbReference type="NCBI Taxonomy" id="1041641"/>
    <lineage>
        <taxon>Bacteria</taxon>
        <taxon>Pseudomonadati</taxon>
        <taxon>Pseudomonadota</taxon>
        <taxon>Betaproteobacteria</taxon>
        <taxon>Neisseriales</taxon>
        <taxon>Chitinibacteraceae</taxon>
        <taxon>Jeongeupia</taxon>
    </lineage>
</organism>
<name>A0ABQ3H127_9NEIS</name>
<dbReference type="RefSeq" id="WP_189461209.1">
    <property type="nucleotide sequence ID" value="NZ_BMYO01000006.1"/>
</dbReference>